<reference evidence="1" key="1">
    <citation type="submission" date="2014-09" db="EMBL/GenBank/DDBJ databases">
        <authorList>
            <person name="Magalhaes I.L.F."/>
            <person name="Oliveira U."/>
            <person name="Santos F.R."/>
            <person name="Vidigal T.H.D.A."/>
            <person name="Brescovit A.D."/>
            <person name="Santos A.J."/>
        </authorList>
    </citation>
    <scope>NUCLEOTIDE SEQUENCE</scope>
    <source>
        <tissue evidence="1">Shoot tissue taken approximately 20 cm above the soil surface</tissue>
    </source>
</reference>
<reference evidence="1" key="2">
    <citation type="journal article" date="2015" name="Data Brief">
        <title>Shoot transcriptome of the giant reed, Arundo donax.</title>
        <authorList>
            <person name="Barrero R.A."/>
            <person name="Guerrero F.D."/>
            <person name="Moolhuijzen P."/>
            <person name="Goolsby J.A."/>
            <person name="Tidwell J."/>
            <person name="Bellgard S.E."/>
            <person name="Bellgard M.I."/>
        </authorList>
    </citation>
    <scope>NUCLEOTIDE SEQUENCE</scope>
    <source>
        <tissue evidence="1">Shoot tissue taken approximately 20 cm above the soil surface</tissue>
    </source>
</reference>
<accession>A0A0A9F676</accession>
<dbReference type="AlphaFoldDB" id="A0A0A9F676"/>
<protein>
    <submittedName>
        <fullName evidence="1">Uncharacterized protein</fullName>
    </submittedName>
</protein>
<organism evidence="1">
    <name type="scientific">Arundo donax</name>
    <name type="common">Giant reed</name>
    <name type="synonym">Donax arundinaceus</name>
    <dbReference type="NCBI Taxonomy" id="35708"/>
    <lineage>
        <taxon>Eukaryota</taxon>
        <taxon>Viridiplantae</taxon>
        <taxon>Streptophyta</taxon>
        <taxon>Embryophyta</taxon>
        <taxon>Tracheophyta</taxon>
        <taxon>Spermatophyta</taxon>
        <taxon>Magnoliopsida</taxon>
        <taxon>Liliopsida</taxon>
        <taxon>Poales</taxon>
        <taxon>Poaceae</taxon>
        <taxon>PACMAD clade</taxon>
        <taxon>Arundinoideae</taxon>
        <taxon>Arundineae</taxon>
        <taxon>Arundo</taxon>
    </lineage>
</organism>
<sequence length="46" mass="5224">MDEAFQFLAQSGDVLLGIRSYYSLSRQIIRLQVGLPNASLRRTPNQ</sequence>
<proteinExistence type="predicted"/>
<dbReference type="EMBL" id="GBRH01191192">
    <property type="protein sequence ID" value="JAE06704.1"/>
    <property type="molecule type" value="Transcribed_RNA"/>
</dbReference>
<name>A0A0A9F676_ARUDO</name>
<evidence type="ECO:0000313" key="1">
    <source>
        <dbReference type="EMBL" id="JAE06704.1"/>
    </source>
</evidence>